<comment type="caution">
    <text evidence="2">The sequence shown here is derived from an EMBL/GenBank/DDBJ whole genome shotgun (WGS) entry which is preliminary data.</text>
</comment>
<evidence type="ECO:0000313" key="2">
    <source>
        <dbReference type="EMBL" id="KAK7093743.1"/>
    </source>
</evidence>
<gene>
    <name evidence="2" type="ORF">V1264_007438</name>
</gene>
<proteinExistence type="predicted"/>
<dbReference type="Gene3D" id="3.30.420.10">
    <property type="entry name" value="Ribonuclease H-like superfamily/Ribonuclease H"/>
    <property type="match status" value="1"/>
</dbReference>
<protein>
    <recommendedName>
        <fullName evidence="1">Tc1-like transposase DDE domain-containing protein</fullName>
    </recommendedName>
</protein>
<dbReference type="AlphaFoldDB" id="A0AAN9AUX6"/>
<accession>A0AAN9AUX6</accession>
<evidence type="ECO:0000259" key="1">
    <source>
        <dbReference type="Pfam" id="PF13358"/>
    </source>
</evidence>
<feature type="domain" description="Tc1-like transposase DDE" evidence="1">
    <location>
        <begin position="26"/>
        <end position="106"/>
    </location>
</feature>
<keyword evidence="3" id="KW-1185">Reference proteome</keyword>
<dbReference type="Proteomes" id="UP001374579">
    <property type="component" value="Unassembled WGS sequence"/>
</dbReference>
<evidence type="ECO:0000313" key="3">
    <source>
        <dbReference type="Proteomes" id="UP001374579"/>
    </source>
</evidence>
<dbReference type="Pfam" id="PF13358">
    <property type="entry name" value="DDE_3"/>
    <property type="match status" value="1"/>
</dbReference>
<sequence length="174" mass="19788">MVWGGIGLNQSLGPVFFNNLGPSRGNGITAQRYIDQILQPHIVPFFQARKNCVLQQDNARPHTARVTQAFLQHNDIDIMAWPALSPDLNPIEHFWDQLQRKVNQLRPGPRTAAELRQALVQHPERRHQPTYSLHEAPLLGHHQRPWGSHTVLTIGRGSLCPWQQKTMPQPSTVC</sequence>
<reference evidence="2 3" key="1">
    <citation type="submission" date="2024-02" db="EMBL/GenBank/DDBJ databases">
        <title>Chromosome-scale genome assembly of the rough periwinkle Littorina saxatilis.</title>
        <authorList>
            <person name="De Jode A."/>
            <person name="Faria R."/>
            <person name="Formenti G."/>
            <person name="Sims Y."/>
            <person name="Smith T.P."/>
            <person name="Tracey A."/>
            <person name="Wood J.M.D."/>
            <person name="Zagrodzka Z.B."/>
            <person name="Johannesson K."/>
            <person name="Butlin R.K."/>
            <person name="Leder E.H."/>
        </authorList>
    </citation>
    <scope>NUCLEOTIDE SEQUENCE [LARGE SCALE GENOMIC DNA]</scope>
    <source>
        <strain evidence="2">Snail1</strain>
        <tissue evidence="2">Muscle</tissue>
    </source>
</reference>
<organism evidence="2 3">
    <name type="scientific">Littorina saxatilis</name>
    <dbReference type="NCBI Taxonomy" id="31220"/>
    <lineage>
        <taxon>Eukaryota</taxon>
        <taxon>Metazoa</taxon>
        <taxon>Spiralia</taxon>
        <taxon>Lophotrochozoa</taxon>
        <taxon>Mollusca</taxon>
        <taxon>Gastropoda</taxon>
        <taxon>Caenogastropoda</taxon>
        <taxon>Littorinimorpha</taxon>
        <taxon>Littorinoidea</taxon>
        <taxon>Littorinidae</taxon>
        <taxon>Littorina</taxon>
    </lineage>
</organism>
<dbReference type="InterPro" id="IPR038717">
    <property type="entry name" value="Tc1-like_DDE_dom"/>
</dbReference>
<dbReference type="InterPro" id="IPR036397">
    <property type="entry name" value="RNaseH_sf"/>
</dbReference>
<name>A0AAN9AUX6_9CAEN</name>
<dbReference type="GO" id="GO:0003676">
    <property type="term" value="F:nucleic acid binding"/>
    <property type="evidence" value="ECO:0007669"/>
    <property type="project" value="InterPro"/>
</dbReference>
<dbReference type="EMBL" id="JBAMIC010000019">
    <property type="protein sequence ID" value="KAK7093743.1"/>
    <property type="molecule type" value="Genomic_DNA"/>
</dbReference>